<sequence>MSRFEGRNQIVEEERLTIIINLPSFMQLMVELNLHGTFTHIDFLSSAYWLLDISNDRQVIYKVSPTIDEGRALRFTALGQQCAAFSALSTMIGFVKDITAQNVKVGLKRWKAALESQSLPELLDELVKKTLWTRLAAHKSMVYCDVRRRGLIFGAYLAMKDNLTEQMPLVKAVFTQINLEYDFAHLKSVQYMHDFILSGNRTLVLPNLRREAKAFKEAIDAVRSSEGPNFPLCRLIDKNKHPNLNHSLYPELYAVSLLWAKETKKVGKKYRVTKAIVDRSVDLKMAQELITQDAKVVPPVSAEDRIWLKSVGCEIDKEKVIKALKIMDMRSFGIPDTEESESE</sequence>
<dbReference type="InterPro" id="IPR015970">
    <property type="entry name" value="P40_nucleoprot_sub2_BD-vir"/>
</dbReference>
<dbReference type="AlphaFoldDB" id="A0AAU9TYY6"/>
<accession>A0AAU9TYY6</accession>
<dbReference type="Proteomes" id="UP001153954">
    <property type="component" value="Unassembled WGS sequence"/>
</dbReference>
<organism evidence="1 2">
    <name type="scientific">Euphydryas editha</name>
    <name type="common">Edith's checkerspot</name>
    <dbReference type="NCBI Taxonomy" id="104508"/>
    <lineage>
        <taxon>Eukaryota</taxon>
        <taxon>Metazoa</taxon>
        <taxon>Ecdysozoa</taxon>
        <taxon>Arthropoda</taxon>
        <taxon>Hexapoda</taxon>
        <taxon>Insecta</taxon>
        <taxon>Pterygota</taxon>
        <taxon>Neoptera</taxon>
        <taxon>Endopterygota</taxon>
        <taxon>Lepidoptera</taxon>
        <taxon>Glossata</taxon>
        <taxon>Ditrysia</taxon>
        <taxon>Papilionoidea</taxon>
        <taxon>Nymphalidae</taxon>
        <taxon>Nymphalinae</taxon>
        <taxon>Euphydryas</taxon>
    </lineage>
</organism>
<name>A0AAU9TYY6_EUPED</name>
<evidence type="ECO:0000313" key="2">
    <source>
        <dbReference type="Proteomes" id="UP001153954"/>
    </source>
</evidence>
<dbReference type="EMBL" id="CAKOGL010000010">
    <property type="protein sequence ID" value="CAH2090697.1"/>
    <property type="molecule type" value="Genomic_DNA"/>
</dbReference>
<comment type="caution">
    <text evidence="1">The sequence shown here is derived from an EMBL/GenBank/DDBJ whole genome shotgun (WGS) entry which is preliminary data.</text>
</comment>
<dbReference type="InterPro" id="IPR009441">
    <property type="entry name" value="P40_nucleoprot_BD-vir"/>
</dbReference>
<dbReference type="Pfam" id="PF06407">
    <property type="entry name" value="BDV_P40"/>
    <property type="match status" value="1"/>
</dbReference>
<evidence type="ECO:0000313" key="1">
    <source>
        <dbReference type="EMBL" id="CAH2090697.1"/>
    </source>
</evidence>
<keyword evidence="2" id="KW-1185">Reference proteome</keyword>
<protein>
    <submittedName>
        <fullName evidence="1">Uncharacterized protein</fullName>
    </submittedName>
</protein>
<proteinExistence type="predicted"/>
<dbReference type="Gene3D" id="1.10.3050.10">
    <property type="entry name" value="borna disease virus nucleoprotein, domain 2"/>
    <property type="match status" value="1"/>
</dbReference>
<reference evidence="1" key="1">
    <citation type="submission" date="2022-03" db="EMBL/GenBank/DDBJ databases">
        <authorList>
            <person name="Tunstrom K."/>
        </authorList>
    </citation>
    <scope>NUCLEOTIDE SEQUENCE</scope>
</reference>
<gene>
    <name evidence="1" type="ORF">EEDITHA_LOCUS6627</name>
</gene>